<name>A0A3D9BLM5_9FLAO</name>
<dbReference type="Proteomes" id="UP000256512">
    <property type="component" value="Unassembled WGS sequence"/>
</dbReference>
<protein>
    <submittedName>
        <fullName evidence="1">Uncharacterized protein</fullName>
    </submittedName>
</protein>
<comment type="caution">
    <text evidence="1">The sequence shown here is derived from an EMBL/GenBank/DDBJ whole genome shotgun (WGS) entry which is preliminary data.</text>
</comment>
<sequence length="468" mass="54241">SEEIGLEKNEAKISLSNYTKYKVEDSASQKKIIVSQVGSDSISSPNNIYIFSQENLIKISPLYQSKVQKLSLLNGIYKLNEIEDYVVEGRKVYFKYDKKGHLISEIWYNKKGLENKTEFTYNDDYTETIESDYHLLGTQISSKNYKKYDQYDQYGNITFDQTKYYDGSIGSIEEFEYQYDKEGNWIVKKRFYSEASSGIIGKKKLTTVETREIEYYTKDSQQKNDELPQMPEIINKIRKNIPKIAKENDSYLNEKKRAIEANSYDAEITVKESDDIKNFTPKYWELKEIAYGNLDEDENEEAVAVYEMPNIDREDAEQILAIYKKQNGKWKITHQTSSPLLSSQSGGMMGNPFSGISIAKRSIVIDHFGGSRDKWEYTHRYRFQNGDWYLIGASASFGAPCDFWVKFDYNISTGDATYSKTVENCKNGEKKVTQSQKLNKKITPPKMDEVTPGNSTFKFPNVKNEIYY</sequence>
<accession>A0A3D9BLM5</accession>
<evidence type="ECO:0000313" key="2">
    <source>
        <dbReference type="Proteomes" id="UP000256512"/>
    </source>
</evidence>
<proteinExistence type="predicted"/>
<feature type="non-terminal residue" evidence="1">
    <location>
        <position position="1"/>
    </location>
</feature>
<evidence type="ECO:0000313" key="1">
    <source>
        <dbReference type="EMBL" id="REC54418.1"/>
    </source>
</evidence>
<dbReference type="EMBL" id="QNVS01000024">
    <property type="protein sequence ID" value="REC54418.1"/>
    <property type="molecule type" value="Genomic_DNA"/>
</dbReference>
<dbReference type="RefSeq" id="WP_115950097.1">
    <property type="nucleotide sequence ID" value="NZ_QNVS01000024.1"/>
</dbReference>
<gene>
    <name evidence="1" type="ORF">DRF62_09500</name>
</gene>
<dbReference type="AlphaFoldDB" id="A0A3D9BLM5"/>
<reference evidence="1 2" key="1">
    <citation type="journal article" date="2006" name="Int. J. Syst. Evol. Microbiol.">
        <title>Chryseobacterium piscium sp. nov., isolated from fish of the South Atlantic Ocean off South Africa.</title>
        <authorList>
            <person name="de Beer H."/>
            <person name="Hugo C.J."/>
            <person name="Jooste P.J."/>
            <person name="Vancanneyt M."/>
            <person name="Coenye T."/>
            <person name="Vandamme P."/>
        </authorList>
    </citation>
    <scope>NUCLEOTIDE SEQUENCE [LARGE SCALE GENOMIC DNA]</scope>
    <source>
        <strain evidence="1 2">CCUG 51923</strain>
    </source>
</reference>
<organism evidence="1 2">
    <name type="scientific">Chryseobacterium piscium</name>
    <dbReference type="NCBI Taxonomy" id="333702"/>
    <lineage>
        <taxon>Bacteria</taxon>
        <taxon>Pseudomonadati</taxon>
        <taxon>Bacteroidota</taxon>
        <taxon>Flavobacteriia</taxon>
        <taxon>Flavobacteriales</taxon>
        <taxon>Weeksellaceae</taxon>
        <taxon>Chryseobacterium group</taxon>
        <taxon>Chryseobacterium</taxon>
    </lineage>
</organism>
<keyword evidence="2" id="KW-1185">Reference proteome</keyword>